<dbReference type="RefSeq" id="WP_221024260.1">
    <property type="nucleotide sequence ID" value="NZ_JAIEZQ010000001.1"/>
</dbReference>
<dbReference type="InterPro" id="IPR047057">
    <property type="entry name" value="MerR_fam"/>
</dbReference>
<organism evidence="6 7">
    <name type="scientific">Nocardioides jiangsuensis</name>
    <dbReference type="NCBI Taxonomy" id="2866161"/>
    <lineage>
        <taxon>Bacteria</taxon>
        <taxon>Bacillati</taxon>
        <taxon>Actinomycetota</taxon>
        <taxon>Actinomycetes</taxon>
        <taxon>Propionibacteriales</taxon>
        <taxon>Nocardioidaceae</taxon>
        <taxon>Nocardioides</taxon>
    </lineage>
</organism>
<evidence type="ECO:0000259" key="5">
    <source>
        <dbReference type="PROSITE" id="PS50937"/>
    </source>
</evidence>
<dbReference type="Proteomes" id="UP000754710">
    <property type="component" value="Unassembled WGS sequence"/>
</dbReference>
<sequence length="287" mass="32239">MQKIPQDPAAAFSISDLAERTGLSAATLRTWETRHGFPEPVRRPGGHRRYTEHHVSQVRQVLEHRARGLTLEAAIAATTRESAATDHSVFAGVRRRHPALVTRTLRKSTLLALTHAMEDECCARSREPLLVAGFQDERFLRQAEARWRELSRTAHAAVVFAALTAPHESGAGTPLRVHLPDRAAMRREWFLVCDAPDFPAFLSAWEVPGQQAVRDADRRFEAVWSLDPTVVREAARIALTLARELAPERADELPAPPEWAPREVSADLREATSMFDRMLTYVDRARP</sequence>
<feature type="domain" description="HTH merR-type" evidence="5">
    <location>
        <begin position="11"/>
        <end position="80"/>
    </location>
</feature>
<dbReference type="Pfam" id="PF13411">
    <property type="entry name" value="MerR_1"/>
    <property type="match status" value="1"/>
</dbReference>
<evidence type="ECO:0000256" key="4">
    <source>
        <dbReference type="ARBA" id="ARBA00023163"/>
    </source>
</evidence>
<dbReference type="PROSITE" id="PS50937">
    <property type="entry name" value="HTH_MERR_2"/>
    <property type="match status" value="1"/>
</dbReference>
<keyword evidence="7" id="KW-1185">Reference proteome</keyword>
<evidence type="ECO:0000256" key="3">
    <source>
        <dbReference type="ARBA" id="ARBA00023125"/>
    </source>
</evidence>
<name>A0ABS7RHU1_9ACTN</name>
<evidence type="ECO:0000256" key="1">
    <source>
        <dbReference type="ARBA" id="ARBA00022491"/>
    </source>
</evidence>
<keyword evidence="3" id="KW-0238">DNA-binding</keyword>
<dbReference type="InterPro" id="IPR019278">
    <property type="entry name" value="DICT_dom"/>
</dbReference>
<protein>
    <submittedName>
        <fullName evidence="6">MerR family transcriptional regulator</fullName>
    </submittedName>
</protein>
<evidence type="ECO:0000256" key="2">
    <source>
        <dbReference type="ARBA" id="ARBA00023015"/>
    </source>
</evidence>
<gene>
    <name evidence="6" type="ORF">K1X13_07225</name>
</gene>
<keyword evidence="4" id="KW-0804">Transcription</keyword>
<dbReference type="PANTHER" id="PTHR30204">
    <property type="entry name" value="REDOX-CYCLING DRUG-SENSING TRANSCRIPTIONAL ACTIVATOR SOXR"/>
    <property type="match status" value="1"/>
</dbReference>
<keyword evidence="2" id="KW-0805">Transcription regulation</keyword>
<reference evidence="6 7" key="1">
    <citation type="submission" date="2021-08" db="EMBL/GenBank/DDBJ databases">
        <title>Nocardioides bacterium WL0053 sp. nov., isolated from the sediment.</title>
        <authorList>
            <person name="Wang L."/>
            <person name="Zhang D."/>
            <person name="Zhang A."/>
        </authorList>
    </citation>
    <scope>NUCLEOTIDE SEQUENCE [LARGE SCALE GENOMIC DNA]</scope>
    <source>
        <strain evidence="6 7">WL0053</strain>
    </source>
</reference>
<dbReference type="InterPro" id="IPR000551">
    <property type="entry name" value="MerR-type_HTH_dom"/>
</dbReference>
<dbReference type="Pfam" id="PF10069">
    <property type="entry name" value="DICT"/>
    <property type="match status" value="1"/>
</dbReference>
<comment type="caution">
    <text evidence="6">The sequence shown here is derived from an EMBL/GenBank/DDBJ whole genome shotgun (WGS) entry which is preliminary data.</text>
</comment>
<dbReference type="EMBL" id="JAIEZQ010000001">
    <property type="protein sequence ID" value="MBY9074609.1"/>
    <property type="molecule type" value="Genomic_DNA"/>
</dbReference>
<accession>A0ABS7RHU1</accession>
<evidence type="ECO:0000313" key="6">
    <source>
        <dbReference type="EMBL" id="MBY9074609.1"/>
    </source>
</evidence>
<dbReference type="Gene3D" id="1.10.1660.10">
    <property type="match status" value="1"/>
</dbReference>
<dbReference type="SMART" id="SM00422">
    <property type="entry name" value="HTH_MERR"/>
    <property type="match status" value="1"/>
</dbReference>
<keyword evidence="1" id="KW-0678">Repressor</keyword>
<proteinExistence type="predicted"/>
<dbReference type="PANTHER" id="PTHR30204:SF69">
    <property type="entry name" value="MERR-FAMILY TRANSCRIPTIONAL REGULATOR"/>
    <property type="match status" value="1"/>
</dbReference>
<dbReference type="InterPro" id="IPR009061">
    <property type="entry name" value="DNA-bd_dom_put_sf"/>
</dbReference>
<dbReference type="SUPFAM" id="SSF46955">
    <property type="entry name" value="Putative DNA-binding domain"/>
    <property type="match status" value="1"/>
</dbReference>
<evidence type="ECO:0000313" key="7">
    <source>
        <dbReference type="Proteomes" id="UP000754710"/>
    </source>
</evidence>